<evidence type="ECO:0000313" key="2">
    <source>
        <dbReference type="EMBL" id="QSZ34424.1"/>
    </source>
</evidence>
<gene>
    <name evidence="2" type="ORF">DSL72_006016</name>
</gene>
<protein>
    <recommendedName>
        <fullName evidence="4">Anaphase-promoting complex subunit 4 WD40 domain-containing protein</fullName>
    </recommendedName>
</protein>
<dbReference type="PANTHER" id="PTHR13211:SF0">
    <property type="entry name" value="TELOMERASE CAJAL BODY PROTEIN 1"/>
    <property type="match status" value="1"/>
</dbReference>
<dbReference type="Proteomes" id="UP000672032">
    <property type="component" value="Chromosome 4"/>
</dbReference>
<dbReference type="Pfam" id="PF00400">
    <property type="entry name" value="WD40"/>
    <property type="match status" value="1"/>
</dbReference>
<dbReference type="InterPro" id="IPR001680">
    <property type="entry name" value="WD40_rpt"/>
</dbReference>
<dbReference type="Gene3D" id="2.130.10.10">
    <property type="entry name" value="YVTN repeat-like/Quinoprotein amine dehydrogenase"/>
    <property type="match status" value="1"/>
</dbReference>
<evidence type="ECO:0008006" key="4">
    <source>
        <dbReference type="Google" id="ProtNLM"/>
    </source>
</evidence>
<sequence length="464" mass="49751">MVTLVASTNDAYSCSIATSHVRERELRAKDKDEAQKGIGECLRDAGLESGRGEEEEEVNYFKSAQWTPDGTTLLTSSADNQIRTFILPPTLLDDPSIPLTITPHTTHSFPTSLNCLTPYPHFTLSDPSTTLYLSCPNSLPIRLTNILSPNPAPQATYNLICPTTEKYLTPSSILWSAPGAHFLTGTDCLISLFDVSRPGSTGPTTKLATIPSKRHKMKGGGVGMRGIVSALALPSSPDHNTTHHPRTGILAAGTWTRWIGLYDASGLGGTVATWDIRAAADAEAGIGGQGVGELGWSACGRYLWVAERKSRGVLVYDVRVTGKLVAWLEGRAAETNQRMGVACFEGQRGGGMEIWAGGTDGVVRVWEGVGGKEGACERDWEWRAHEDPIGSTVLHPFGTVIATCSGQRAEPTITDISSTSDNSDEDISDDGSALDSQRSSPSRKRKVAGRNRTPDNSLKVWSLA</sequence>
<organism evidence="2 3">
    <name type="scientific">Monilinia vaccinii-corymbosi</name>
    <dbReference type="NCBI Taxonomy" id="61207"/>
    <lineage>
        <taxon>Eukaryota</taxon>
        <taxon>Fungi</taxon>
        <taxon>Dikarya</taxon>
        <taxon>Ascomycota</taxon>
        <taxon>Pezizomycotina</taxon>
        <taxon>Leotiomycetes</taxon>
        <taxon>Helotiales</taxon>
        <taxon>Sclerotiniaceae</taxon>
        <taxon>Monilinia</taxon>
    </lineage>
</organism>
<accession>A0A8A3PHC3</accession>
<evidence type="ECO:0000313" key="3">
    <source>
        <dbReference type="Proteomes" id="UP000672032"/>
    </source>
</evidence>
<dbReference type="PANTHER" id="PTHR13211">
    <property type="entry name" value="TELOMERASE CAJAL BODY PROTEIN 1"/>
    <property type="match status" value="1"/>
</dbReference>
<dbReference type="InterPro" id="IPR015943">
    <property type="entry name" value="WD40/YVTN_repeat-like_dom_sf"/>
</dbReference>
<reference evidence="2" key="1">
    <citation type="submission" date="2020-10" db="EMBL/GenBank/DDBJ databases">
        <title>Genome Sequence of Monilinia vaccinii-corymbosi Sheds Light on Mummy Berry Disease Infection of Blueberry and Mating Type.</title>
        <authorList>
            <person name="Yow A.G."/>
            <person name="Zhang Y."/>
            <person name="Bansal K."/>
            <person name="Eacker S.M."/>
            <person name="Sullivan S."/>
            <person name="Liachko I."/>
            <person name="Cubeta M.A."/>
            <person name="Rollins J.A."/>
            <person name="Ashrafi H."/>
        </authorList>
    </citation>
    <scope>NUCLEOTIDE SEQUENCE</scope>
    <source>
        <strain evidence="2">RL-1</strain>
    </source>
</reference>
<dbReference type="InterPro" id="IPR036322">
    <property type="entry name" value="WD40_repeat_dom_sf"/>
</dbReference>
<dbReference type="SUPFAM" id="SSF50978">
    <property type="entry name" value="WD40 repeat-like"/>
    <property type="match status" value="1"/>
</dbReference>
<keyword evidence="3" id="KW-1185">Reference proteome</keyword>
<name>A0A8A3PHC3_9HELO</name>
<evidence type="ECO:0000256" key="1">
    <source>
        <dbReference type="SAM" id="MobiDB-lite"/>
    </source>
</evidence>
<proteinExistence type="predicted"/>
<dbReference type="OrthoDB" id="239865at2759"/>
<feature type="compositionally biased region" description="Low complexity" evidence="1">
    <location>
        <begin position="412"/>
        <end position="421"/>
    </location>
</feature>
<feature type="region of interest" description="Disordered" evidence="1">
    <location>
        <begin position="410"/>
        <end position="464"/>
    </location>
</feature>
<dbReference type="AlphaFoldDB" id="A0A8A3PHC3"/>
<dbReference type="InterPro" id="IPR051150">
    <property type="entry name" value="SWT21/TCAB1_mRNA_Telomere"/>
</dbReference>
<dbReference type="EMBL" id="CP063408">
    <property type="protein sequence ID" value="QSZ34424.1"/>
    <property type="molecule type" value="Genomic_DNA"/>
</dbReference>